<gene>
    <name evidence="1" type="ORF">OZSIB_3575</name>
</gene>
<sequence>MTAYALILVLLAGLFISRFSVTSLNIALVNRLHLADQQARQGAEAGLEICLRLATNSFYISGQPPASFTVSLNPAPPYSSHLATMTVVYEVATNVFGNLQGSATAFVYDRSGALAACRTVTNEIEVAASAASQNKRFKQLWERH</sequence>
<dbReference type="EMBL" id="QOQW01000008">
    <property type="protein sequence ID" value="RCK80071.1"/>
    <property type="molecule type" value="Genomic_DNA"/>
</dbReference>
<reference evidence="1 2" key="1">
    <citation type="submission" date="2018-05" db="EMBL/GenBank/DDBJ databases">
        <title>A metagenomic window into the 2 km-deep terrestrial subsurface aquifer revealed taxonomically and functionally diverse microbial community comprising novel uncultured bacterial lineages.</title>
        <authorList>
            <person name="Kadnikov V.V."/>
            <person name="Mardanov A.V."/>
            <person name="Beletsky A.V."/>
            <person name="Banks D."/>
            <person name="Pimenov N.V."/>
            <person name="Frank Y.A."/>
            <person name="Karnachuk O.V."/>
            <person name="Ravin N.V."/>
        </authorList>
    </citation>
    <scope>NUCLEOTIDE SEQUENCE [LARGE SCALE GENOMIC DNA]</scope>
    <source>
        <strain evidence="1">BY5</strain>
    </source>
</reference>
<evidence type="ECO:0000313" key="2">
    <source>
        <dbReference type="Proteomes" id="UP000252355"/>
    </source>
</evidence>
<evidence type="ECO:0000313" key="1">
    <source>
        <dbReference type="EMBL" id="RCK80071.1"/>
    </source>
</evidence>
<dbReference type="Proteomes" id="UP000252355">
    <property type="component" value="Unassembled WGS sequence"/>
</dbReference>
<name>A0A367ZRV4_9BACT</name>
<protein>
    <recommendedName>
        <fullName evidence="3">Type IV fimbrial biogenesis protein PilX</fullName>
    </recommendedName>
</protein>
<evidence type="ECO:0008006" key="3">
    <source>
        <dbReference type="Google" id="ProtNLM"/>
    </source>
</evidence>
<proteinExistence type="predicted"/>
<accession>A0A367ZRV4</accession>
<comment type="caution">
    <text evidence="1">The sequence shown here is derived from an EMBL/GenBank/DDBJ whole genome shotgun (WGS) entry which is preliminary data.</text>
</comment>
<dbReference type="AlphaFoldDB" id="A0A367ZRV4"/>
<organism evidence="1 2">
    <name type="scientific">Candidatus Ozemobacter sibiricus</name>
    <dbReference type="NCBI Taxonomy" id="2268124"/>
    <lineage>
        <taxon>Bacteria</taxon>
        <taxon>Candidatus Ozemobacteria</taxon>
        <taxon>Candidatus Ozemobacterales</taxon>
        <taxon>Candidatus Ozemobacteraceae</taxon>
        <taxon>Candidatus Ozemobacter</taxon>
    </lineage>
</organism>